<dbReference type="EMBL" id="CP036164">
    <property type="protein sequence ID" value="QBF47354.1"/>
    <property type="molecule type" value="Genomic_DNA"/>
</dbReference>
<dbReference type="KEGG" id="jli:EXU32_14510"/>
<accession>A0A4P6MUG7</accession>
<organism evidence="2 3">
    <name type="scientific">Janibacter limosus</name>
    <dbReference type="NCBI Taxonomy" id="53458"/>
    <lineage>
        <taxon>Bacteria</taxon>
        <taxon>Bacillati</taxon>
        <taxon>Actinomycetota</taxon>
        <taxon>Actinomycetes</taxon>
        <taxon>Micrococcales</taxon>
        <taxon>Intrasporangiaceae</taxon>
        <taxon>Janibacter</taxon>
    </lineage>
</organism>
<evidence type="ECO:0000313" key="2">
    <source>
        <dbReference type="EMBL" id="QBF47354.1"/>
    </source>
</evidence>
<gene>
    <name evidence="2" type="ORF">EXU32_14510</name>
</gene>
<keyword evidence="3" id="KW-1185">Reference proteome</keyword>
<dbReference type="OrthoDB" id="4854263at2"/>
<evidence type="ECO:0000256" key="1">
    <source>
        <dbReference type="SAM" id="MobiDB-lite"/>
    </source>
</evidence>
<feature type="compositionally biased region" description="Gly residues" evidence="1">
    <location>
        <begin position="107"/>
        <end position="126"/>
    </location>
</feature>
<protein>
    <recommendedName>
        <fullName evidence="4">WXG100 family type VII secretion target</fullName>
    </recommendedName>
</protein>
<dbReference type="SUPFAM" id="SSF140453">
    <property type="entry name" value="EsxAB dimer-like"/>
    <property type="match status" value="1"/>
</dbReference>
<dbReference type="InterPro" id="IPR036689">
    <property type="entry name" value="ESAT-6-like_sf"/>
</dbReference>
<proteinExistence type="predicted"/>
<reference evidence="2 3" key="1">
    <citation type="submission" date="2019-02" db="EMBL/GenBank/DDBJ databases">
        <title>Genomic data mining of an Antarctic deep-sea actinobacterium, Janibacterlimosus P3-3-X1.</title>
        <authorList>
            <person name="Liao L."/>
            <person name="Chen B."/>
        </authorList>
    </citation>
    <scope>NUCLEOTIDE SEQUENCE [LARGE SCALE GENOMIC DNA]</scope>
    <source>
        <strain evidence="2 3">P3-3-X1</strain>
    </source>
</reference>
<feature type="region of interest" description="Disordered" evidence="1">
    <location>
        <begin position="307"/>
        <end position="327"/>
    </location>
</feature>
<dbReference type="AlphaFoldDB" id="A0A4P6MUG7"/>
<name>A0A4P6MUG7_9MICO</name>
<dbReference type="Gene3D" id="1.10.287.1060">
    <property type="entry name" value="ESAT-6-like"/>
    <property type="match status" value="1"/>
</dbReference>
<feature type="region of interest" description="Disordered" evidence="1">
    <location>
        <begin position="85"/>
        <end position="130"/>
    </location>
</feature>
<dbReference type="RefSeq" id="WP_130630545.1">
    <property type="nucleotide sequence ID" value="NZ_CP036164.1"/>
</dbReference>
<evidence type="ECO:0000313" key="3">
    <source>
        <dbReference type="Proteomes" id="UP000290408"/>
    </source>
</evidence>
<evidence type="ECO:0008006" key="4">
    <source>
        <dbReference type="Google" id="ProtNLM"/>
    </source>
</evidence>
<dbReference type="Proteomes" id="UP000290408">
    <property type="component" value="Chromosome"/>
</dbReference>
<sequence length="327" mass="34375">MTGVTHGADADRLRSIARALTGCAERTRDAGTCGNSSLGVLVDAWQGPDVEYFAQAWQGAGRAIELAADHLQQTAAELLRQADDQTGVSSGISGGSPAGDPLSPEPSGGGGNGGGDDGDGGSGDGTKIGLTPSGMIDTLIKIGNRHMPEGLSVTDPVAMELMQSPEGREQLRWLRDNDIVIIHGGPASQYSPGSDTIMLASGADVTALIHEAAHARWDVEGMDVDVTEVERQEYIDAQLDNEVNAMVAEVEYLQATSEDPEAITDQSYVDYTAAHEAALAEGASPEEADAAGRAAVRELFTSGFYETGNTEESYPEYYGEAWDERNP</sequence>